<organism evidence="1">
    <name type="scientific">Lepeophtheirus salmonis</name>
    <name type="common">Salmon louse</name>
    <name type="synonym">Caligus salmonis</name>
    <dbReference type="NCBI Taxonomy" id="72036"/>
    <lineage>
        <taxon>Eukaryota</taxon>
        <taxon>Metazoa</taxon>
        <taxon>Ecdysozoa</taxon>
        <taxon>Arthropoda</taxon>
        <taxon>Crustacea</taxon>
        <taxon>Multicrustacea</taxon>
        <taxon>Hexanauplia</taxon>
        <taxon>Copepoda</taxon>
        <taxon>Siphonostomatoida</taxon>
        <taxon>Caligidae</taxon>
        <taxon>Lepeophtheirus</taxon>
    </lineage>
</organism>
<dbReference type="AlphaFoldDB" id="A0A0K2U8Q0"/>
<dbReference type="EMBL" id="HACA01017248">
    <property type="protein sequence ID" value="CDW34609.1"/>
    <property type="molecule type" value="Transcribed_RNA"/>
</dbReference>
<sequence>MQTSQSFWITERLGCWEGHHLEQWSHQPIICSAPRHYESPIEDDEGLYESSCYHGQHCLPVQGLRRRGTP</sequence>
<reference evidence="1" key="1">
    <citation type="submission" date="2014-05" db="EMBL/GenBank/DDBJ databases">
        <authorList>
            <person name="Chronopoulou M."/>
        </authorList>
    </citation>
    <scope>NUCLEOTIDE SEQUENCE</scope>
    <source>
        <tissue evidence="1">Whole organism</tissue>
    </source>
</reference>
<proteinExistence type="predicted"/>
<evidence type="ECO:0000313" key="1">
    <source>
        <dbReference type="EMBL" id="CDW34609.1"/>
    </source>
</evidence>
<protein>
    <submittedName>
        <fullName evidence="1">Uncharacterized protein</fullName>
    </submittedName>
</protein>
<accession>A0A0K2U8Q0</accession>
<name>A0A0K2U8Q0_LEPSM</name>